<protein>
    <submittedName>
        <fullName evidence="2">Uncharacterized protein</fullName>
    </submittedName>
</protein>
<evidence type="ECO:0000256" key="1">
    <source>
        <dbReference type="SAM" id="Coils"/>
    </source>
</evidence>
<evidence type="ECO:0000313" key="2">
    <source>
        <dbReference type="EMBL" id="OGM99274.1"/>
    </source>
</evidence>
<evidence type="ECO:0000313" key="3">
    <source>
        <dbReference type="Proteomes" id="UP000176893"/>
    </source>
</evidence>
<sequence length="154" mass="16881">MALKYTVTSTRENSKGGKQITVTIGEGSNKRSHTRHLHRQGGALIGLNIDERAIPLNERYEQELAEAKSKLASAEAALDGLKKKLEVIEGVEPHDAVETLGVDAAKAMIKAMIEIIMVEVTTAEEHFIDAKAKLDIVRRDLPLMMEFHGPGLTL</sequence>
<gene>
    <name evidence="2" type="ORF">A2649_03995</name>
</gene>
<keyword evidence="1" id="KW-0175">Coiled coil</keyword>
<organism evidence="2 3">
    <name type="scientific">Candidatus Yanofskybacteria bacterium RIFCSPHIGHO2_01_FULL_41_26</name>
    <dbReference type="NCBI Taxonomy" id="1802661"/>
    <lineage>
        <taxon>Bacteria</taxon>
        <taxon>Candidatus Yanofskyibacteriota</taxon>
    </lineage>
</organism>
<feature type="coiled-coil region" evidence="1">
    <location>
        <begin position="57"/>
        <end position="91"/>
    </location>
</feature>
<dbReference type="EMBL" id="MGJB01000001">
    <property type="protein sequence ID" value="OGM99274.1"/>
    <property type="molecule type" value="Genomic_DNA"/>
</dbReference>
<proteinExistence type="predicted"/>
<dbReference type="AlphaFoldDB" id="A0A1F8EEI0"/>
<name>A0A1F8EEI0_9BACT</name>
<reference evidence="2 3" key="1">
    <citation type="journal article" date="2016" name="Nat. Commun.">
        <title>Thousands of microbial genomes shed light on interconnected biogeochemical processes in an aquifer system.</title>
        <authorList>
            <person name="Anantharaman K."/>
            <person name="Brown C.T."/>
            <person name="Hug L.A."/>
            <person name="Sharon I."/>
            <person name="Castelle C.J."/>
            <person name="Probst A.J."/>
            <person name="Thomas B.C."/>
            <person name="Singh A."/>
            <person name="Wilkins M.J."/>
            <person name="Karaoz U."/>
            <person name="Brodie E.L."/>
            <person name="Williams K.H."/>
            <person name="Hubbard S.S."/>
            <person name="Banfield J.F."/>
        </authorList>
    </citation>
    <scope>NUCLEOTIDE SEQUENCE [LARGE SCALE GENOMIC DNA]</scope>
</reference>
<dbReference type="Proteomes" id="UP000176893">
    <property type="component" value="Unassembled WGS sequence"/>
</dbReference>
<comment type="caution">
    <text evidence="2">The sequence shown here is derived from an EMBL/GenBank/DDBJ whole genome shotgun (WGS) entry which is preliminary data.</text>
</comment>
<accession>A0A1F8EEI0</accession>